<dbReference type="PANTHER" id="PTHR45671:SF12">
    <property type="entry name" value="MITOCHONDRIAL PHOSPHATE CARRIER PROTEIN"/>
    <property type="match status" value="1"/>
</dbReference>
<dbReference type="InterPro" id="IPR018108">
    <property type="entry name" value="MCP_transmembrane"/>
</dbReference>
<keyword evidence="7" id="KW-1133">Transmembrane helix</keyword>
<dbReference type="InterPro" id="IPR023395">
    <property type="entry name" value="MCP_dom_sf"/>
</dbReference>
<gene>
    <name evidence="13" type="ORF">SO694_00217012</name>
</gene>
<dbReference type="Pfam" id="PF00153">
    <property type="entry name" value="Mito_carr"/>
    <property type="match status" value="2"/>
</dbReference>
<dbReference type="EMBL" id="JBBJCI010000450">
    <property type="protein sequence ID" value="KAK7230188.1"/>
    <property type="molecule type" value="Genomic_DNA"/>
</dbReference>
<evidence type="ECO:0000256" key="4">
    <source>
        <dbReference type="ARBA" id="ARBA00022692"/>
    </source>
</evidence>
<evidence type="ECO:0000313" key="13">
    <source>
        <dbReference type="EMBL" id="KAK7230188.1"/>
    </source>
</evidence>
<dbReference type="InterPro" id="IPR009091">
    <property type="entry name" value="RCC1/BLIP-II"/>
</dbReference>
<feature type="repeat" description="Solcar" evidence="11">
    <location>
        <begin position="81"/>
        <end position="166"/>
    </location>
</feature>
<dbReference type="PROSITE" id="PS50012">
    <property type="entry name" value="RCC1_3"/>
    <property type="match status" value="1"/>
</dbReference>
<reference evidence="13 14" key="1">
    <citation type="submission" date="2024-03" db="EMBL/GenBank/DDBJ databases">
        <title>Aureococcus anophagefferens CCMP1851 and Kratosvirus quantuckense: Draft genome of a second virus-susceptible host strain in the model system.</title>
        <authorList>
            <person name="Chase E."/>
            <person name="Truchon A.R."/>
            <person name="Schepens W."/>
            <person name="Wilhelm S.W."/>
        </authorList>
    </citation>
    <scope>NUCLEOTIDE SEQUENCE [LARGE SCALE GENOMIC DNA]</scope>
    <source>
        <strain evidence="13 14">CCMP1851</strain>
    </source>
</reference>
<evidence type="ECO:0000256" key="6">
    <source>
        <dbReference type="ARBA" id="ARBA00022792"/>
    </source>
</evidence>
<dbReference type="SUPFAM" id="SSF103506">
    <property type="entry name" value="Mitochondrial carrier"/>
    <property type="match status" value="1"/>
</dbReference>
<dbReference type="InterPro" id="IPR002067">
    <property type="entry name" value="MCP"/>
</dbReference>
<evidence type="ECO:0000313" key="14">
    <source>
        <dbReference type="Proteomes" id="UP001363151"/>
    </source>
</evidence>
<keyword evidence="4 11" id="KW-0812">Transmembrane</keyword>
<evidence type="ECO:0000256" key="2">
    <source>
        <dbReference type="ARBA" id="ARBA00006375"/>
    </source>
</evidence>
<dbReference type="PANTHER" id="PTHR45671">
    <property type="entry name" value="SOLUTE CARRIER FAMILY 25 (MITOCHONDRIAL CARRIER PHOSPHATE CARRIER), MEMBER 3, LIKE-RELATED-RELATED"/>
    <property type="match status" value="1"/>
</dbReference>
<keyword evidence="6" id="KW-0999">Mitochondrion inner membrane</keyword>
<evidence type="ECO:0000256" key="10">
    <source>
        <dbReference type="PROSITE-ProRule" id="PRU00235"/>
    </source>
</evidence>
<evidence type="ECO:0000256" key="9">
    <source>
        <dbReference type="ARBA" id="ARBA00023136"/>
    </source>
</evidence>
<dbReference type="InterPro" id="IPR044677">
    <property type="entry name" value="SLC25A3/Pic2/Mir1-like"/>
</dbReference>
<proteinExistence type="inferred from homology"/>
<keyword evidence="8" id="KW-0496">Mitochondrion</keyword>
<dbReference type="PROSITE" id="PS50920">
    <property type="entry name" value="SOLCAR"/>
    <property type="match status" value="2"/>
</dbReference>
<comment type="caution">
    <text evidence="13">The sequence shown here is derived from an EMBL/GenBank/DDBJ whole genome shotgun (WGS) entry which is preliminary data.</text>
</comment>
<organism evidence="13 14">
    <name type="scientific">Aureococcus anophagefferens</name>
    <name type="common">Harmful bloom alga</name>
    <dbReference type="NCBI Taxonomy" id="44056"/>
    <lineage>
        <taxon>Eukaryota</taxon>
        <taxon>Sar</taxon>
        <taxon>Stramenopiles</taxon>
        <taxon>Ochrophyta</taxon>
        <taxon>Pelagophyceae</taxon>
        <taxon>Pelagomonadales</taxon>
        <taxon>Pelagomonadaceae</taxon>
        <taxon>Aureococcus</taxon>
    </lineage>
</organism>
<sequence length="364" mass="37447">MTKILACGGYYSLAVGASGTLYAWGCGVFCDGGNDGVIPALGRPDTSSETIHPTAVDGVGPVVAVVAGAYYSVALTKDGRVLTFGAAQLGQISTCASHTVTLPLDVLKTKIQSDANLARLGAVGAVRAVVRSQGSRALFAGFTPNAAGYFMQGAIKFGLYECGKRIFTETLAKRRPDVDVDDPATRVGIWVASSACAEVVACLALCPMEATKIRMVTDPRYARTTLGALRRVVRENGVVSLWQGVAPIMVRQVPYTVAKLAGYEALSASLGSGGVLPGVVAGVGAAAVSQPGDVILTRICGGSAKARLSGQCALSMGDVLATLAHPTELFVGLQSRAAMCATVCAAQFFLYEALRPARPPPASS</sequence>
<evidence type="ECO:0000256" key="3">
    <source>
        <dbReference type="ARBA" id="ARBA00022448"/>
    </source>
</evidence>
<feature type="repeat" description="RCC1" evidence="10">
    <location>
        <begin position="19"/>
        <end position="78"/>
    </location>
</feature>
<comment type="similarity">
    <text evidence="2 12">Belongs to the mitochondrial carrier (TC 2.A.29) family.</text>
</comment>
<evidence type="ECO:0000256" key="8">
    <source>
        <dbReference type="ARBA" id="ARBA00023128"/>
    </source>
</evidence>
<feature type="repeat" description="Solcar" evidence="11">
    <location>
        <begin position="185"/>
        <end position="269"/>
    </location>
</feature>
<accession>A0ABR1FG13</accession>
<keyword evidence="3 12" id="KW-0813">Transport</keyword>
<keyword evidence="9 11" id="KW-0472">Membrane</keyword>
<dbReference type="PRINTS" id="PR00926">
    <property type="entry name" value="MITOCARRIER"/>
</dbReference>
<evidence type="ECO:0000256" key="1">
    <source>
        <dbReference type="ARBA" id="ARBA00004448"/>
    </source>
</evidence>
<evidence type="ECO:0000256" key="12">
    <source>
        <dbReference type="RuleBase" id="RU000488"/>
    </source>
</evidence>
<keyword evidence="5" id="KW-0677">Repeat</keyword>
<evidence type="ECO:0000256" key="11">
    <source>
        <dbReference type="PROSITE-ProRule" id="PRU00282"/>
    </source>
</evidence>
<name>A0ABR1FG13_AURAN</name>
<dbReference type="Proteomes" id="UP001363151">
    <property type="component" value="Unassembled WGS sequence"/>
</dbReference>
<dbReference type="SUPFAM" id="SSF50985">
    <property type="entry name" value="RCC1/BLIP-II"/>
    <property type="match status" value="1"/>
</dbReference>
<protein>
    <submittedName>
        <fullName evidence="13">Phosphate ion transmembrane transporter</fullName>
    </submittedName>
</protein>
<comment type="subcellular location">
    <subcellularLocation>
        <location evidence="1">Mitochondrion inner membrane</location>
        <topology evidence="1">Multi-pass membrane protein</topology>
    </subcellularLocation>
</comment>
<dbReference type="InterPro" id="IPR000408">
    <property type="entry name" value="Reg_chr_condens"/>
</dbReference>
<evidence type="ECO:0000256" key="5">
    <source>
        <dbReference type="ARBA" id="ARBA00022737"/>
    </source>
</evidence>
<evidence type="ECO:0000256" key="7">
    <source>
        <dbReference type="ARBA" id="ARBA00022989"/>
    </source>
</evidence>
<keyword evidence="14" id="KW-1185">Reference proteome</keyword>
<dbReference type="Gene3D" id="1.50.40.10">
    <property type="entry name" value="Mitochondrial carrier domain"/>
    <property type="match status" value="1"/>
</dbReference>